<evidence type="ECO:0000256" key="1">
    <source>
        <dbReference type="SAM" id="MobiDB-lite"/>
    </source>
</evidence>
<gene>
    <name evidence="2" type="ORF">CAUJ_LOCUS8966</name>
</gene>
<keyword evidence="3" id="KW-1185">Reference proteome</keyword>
<feature type="region of interest" description="Disordered" evidence="1">
    <location>
        <begin position="14"/>
        <end position="85"/>
    </location>
</feature>
<comment type="caution">
    <text evidence="2">The sequence shown here is derived from an EMBL/GenBank/DDBJ whole genome shotgun (WGS) entry which is preliminary data.</text>
</comment>
<feature type="compositionally biased region" description="Low complexity" evidence="1">
    <location>
        <begin position="63"/>
        <end position="85"/>
    </location>
</feature>
<organism evidence="2 3">
    <name type="scientific">Caenorhabditis auriculariae</name>
    <dbReference type="NCBI Taxonomy" id="2777116"/>
    <lineage>
        <taxon>Eukaryota</taxon>
        <taxon>Metazoa</taxon>
        <taxon>Ecdysozoa</taxon>
        <taxon>Nematoda</taxon>
        <taxon>Chromadorea</taxon>
        <taxon>Rhabditida</taxon>
        <taxon>Rhabditina</taxon>
        <taxon>Rhabditomorpha</taxon>
        <taxon>Rhabditoidea</taxon>
        <taxon>Rhabditidae</taxon>
        <taxon>Peloderinae</taxon>
        <taxon>Caenorhabditis</taxon>
    </lineage>
</organism>
<sequence length="85" mass="8974">MRLLSAFLSNCSAQTTRERWRPPAAEPFLGNRCPRESAKNSQPPQEESADGRALGRSRRPAGASAPVNSALSSSLAPPAALVTIS</sequence>
<proteinExistence type="predicted"/>
<dbReference type="Proteomes" id="UP000835052">
    <property type="component" value="Unassembled WGS sequence"/>
</dbReference>
<protein>
    <submittedName>
        <fullName evidence="2">Uncharacterized protein</fullName>
    </submittedName>
</protein>
<evidence type="ECO:0000313" key="2">
    <source>
        <dbReference type="EMBL" id="CAD6193047.1"/>
    </source>
</evidence>
<dbReference type="AlphaFoldDB" id="A0A8S1HCT7"/>
<name>A0A8S1HCT7_9PELO</name>
<dbReference type="EMBL" id="CAJGYM010000032">
    <property type="protein sequence ID" value="CAD6193047.1"/>
    <property type="molecule type" value="Genomic_DNA"/>
</dbReference>
<reference evidence="2" key="1">
    <citation type="submission" date="2020-10" db="EMBL/GenBank/DDBJ databases">
        <authorList>
            <person name="Kikuchi T."/>
        </authorList>
    </citation>
    <scope>NUCLEOTIDE SEQUENCE</scope>
    <source>
        <strain evidence="2">NKZ352</strain>
    </source>
</reference>
<evidence type="ECO:0000313" key="3">
    <source>
        <dbReference type="Proteomes" id="UP000835052"/>
    </source>
</evidence>
<accession>A0A8S1HCT7</accession>